<comment type="caution">
    <text evidence="3">The sequence shown here is derived from an EMBL/GenBank/DDBJ whole genome shotgun (WGS) entry which is preliminary data.</text>
</comment>
<dbReference type="EMBL" id="QLIX01000001">
    <property type="protein sequence ID" value="RAI61074.1"/>
    <property type="molecule type" value="Genomic_DNA"/>
</dbReference>
<evidence type="ECO:0000313" key="3">
    <source>
        <dbReference type="EMBL" id="RAI61074.1"/>
    </source>
</evidence>
<dbReference type="GO" id="GO:0016491">
    <property type="term" value="F:oxidoreductase activity"/>
    <property type="evidence" value="ECO:0007669"/>
    <property type="project" value="InterPro"/>
</dbReference>
<dbReference type="SUPFAM" id="SSF63380">
    <property type="entry name" value="Riboflavin synthase domain-like"/>
    <property type="match status" value="1"/>
</dbReference>
<dbReference type="InterPro" id="IPR017938">
    <property type="entry name" value="Riboflavin_synthase-like_b-brl"/>
</dbReference>
<feature type="domain" description="FAD-binding FR-type" evidence="2">
    <location>
        <begin position="12"/>
        <end position="116"/>
    </location>
</feature>
<dbReference type="CDD" id="cd06193">
    <property type="entry name" value="siderophore_interacting"/>
    <property type="match status" value="1"/>
</dbReference>
<dbReference type="RefSeq" id="WP_111468189.1">
    <property type="nucleotide sequence ID" value="NZ_QLIX01000001.1"/>
</dbReference>
<reference evidence="4" key="1">
    <citation type="submission" date="2018-06" db="EMBL/GenBank/DDBJ databases">
        <authorList>
            <person name="Khan S.A."/>
        </authorList>
    </citation>
    <scope>NUCLEOTIDE SEQUENCE [LARGE SCALE GENOMIC DNA]</scope>
    <source>
        <strain evidence="4">DB-1506</strain>
    </source>
</reference>
<dbReference type="Gene3D" id="2.40.30.10">
    <property type="entry name" value="Translation factors"/>
    <property type="match status" value="2"/>
</dbReference>
<keyword evidence="4" id="KW-1185">Reference proteome</keyword>
<gene>
    <name evidence="3" type="ORF">DOO78_02820</name>
</gene>
<organism evidence="3 4">
    <name type="scientific">Roseicella frigidaeris</name>
    <dbReference type="NCBI Taxonomy" id="2230885"/>
    <lineage>
        <taxon>Bacteria</taxon>
        <taxon>Pseudomonadati</taxon>
        <taxon>Pseudomonadota</taxon>
        <taxon>Alphaproteobacteria</taxon>
        <taxon>Acetobacterales</taxon>
        <taxon>Roseomonadaceae</taxon>
        <taxon>Roseicella</taxon>
    </lineage>
</organism>
<proteinExistence type="inferred from homology"/>
<dbReference type="InterPro" id="IPR039261">
    <property type="entry name" value="FNR_nucleotide-bd"/>
</dbReference>
<dbReference type="Proteomes" id="UP000249065">
    <property type="component" value="Unassembled WGS sequence"/>
</dbReference>
<dbReference type="PROSITE" id="PS51384">
    <property type="entry name" value="FAD_FR"/>
    <property type="match status" value="1"/>
</dbReference>
<comment type="similarity">
    <text evidence="1">Belongs to the SIP oxidoreductase family.</text>
</comment>
<dbReference type="PANTHER" id="PTHR30157:SF0">
    <property type="entry name" value="NADPH-DEPENDENT FERRIC-CHELATE REDUCTASE"/>
    <property type="match status" value="1"/>
</dbReference>
<dbReference type="PANTHER" id="PTHR30157">
    <property type="entry name" value="FERRIC REDUCTASE, NADPH-DEPENDENT"/>
    <property type="match status" value="1"/>
</dbReference>
<dbReference type="Gene3D" id="3.40.50.80">
    <property type="entry name" value="Nucleotide-binding domain of ferredoxin-NADP reductase (FNR) module"/>
    <property type="match status" value="1"/>
</dbReference>
<name>A0A327MGA6_9PROT</name>
<dbReference type="AlphaFoldDB" id="A0A327MGA6"/>
<dbReference type="Pfam" id="PF04954">
    <property type="entry name" value="SIP"/>
    <property type="match status" value="1"/>
</dbReference>
<protein>
    <submittedName>
        <fullName evidence="3">Siderophore-interacting protein</fullName>
    </submittedName>
</protein>
<dbReference type="OrthoDB" id="9814826at2"/>
<dbReference type="InterPro" id="IPR007037">
    <property type="entry name" value="SIP_rossman_dom"/>
</dbReference>
<evidence type="ECO:0000313" key="4">
    <source>
        <dbReference type="Proteomes" id="UP000249065"/>
    </source>
</evidence>
<evidence type="ECO:0000259" key="2">
    <source>
        <dbReference type="PROSITE" id="PS51384"/>
    </source>
</evidence>
<dbReference type="InterPro" id="IPR017927">
    <property type="entry name" value="FAD-bd_FR_type"/>
</dbReference>
<sequence>MKHAITRIRHALHWRDLTVRRTEHVTPRMLRLTLAGEALAGFTSLSPDDHIKVFAPGEAGQTERRDYTPRRFDAAAGELVVDFALHEAGPVTAWARGAKPGDAAQIGGPRGSAVVPHDFDWWLLVGDETALPAIGRRIEELPAGTPVTSLVAVTGPEEEQRFETAAAHQAVWVHRPPAQAADPAPLLAALETFVPPAGEGFIWIAAEAGVARALRRHVLEVMRHPAPWLKAAGYWVQGQADASEKLEA</sequence>
<dbReference type="Pfam" id="PF08021">
    <property type="entry name" value="FAD_binding_9"/>
    <property type="match status" value="1"/>
</dbReference>
<dbReference type="InterPro" id="IPR013113">
    <property type="entry name" value="SIP_FAD-bd"/>
</dbReference>
<dbReference type="InterPro" id="IPR039374">
    <property type="entry name" value="SIP_fam"/>
</dbReference>
<accession>A0A327MGA6</accession>
<evidence type="ECO:0000256" key="1">
    <source>
        <dbReference type="ARBA" id="ARBA00035644"/>
    </source>
</evidence>